<dbReference type="PRINTS" id="PR00394">
    <property type="entry name" value="RHSPROTEIN"/>
</dbReference>
<accession>A0A250KN63</accession>
<dbReference type="PANTHER" id="PTHR32305">
    <property type="match status" value="1"/>
</dbReference>
<dbReference type="KEGG" id="mmai:sS8_1065"/>
<dbReference type="InterPro" id="IPR001826">
    <property type="entry name" value="RHS"/>
</dbReference>
<evidence type="ECO:0000313" key="3">
    <source>
        <dbReference type="Proteomes" id="UP000266313"/>
    </source>
</evidence>
<feature type="domain" description="RHS protein conserved region" evidence="1">
    <location>
        <begin position="96"/>
        <end position="129"/>
    </location>
</feature>
<dbReference type="Pfam" id="PF03527">
    <property type="entry name" value="RHS"/>
    <property type="match status" value="1"/>
</dbReference>
<dbReference type="InterPro" id="IPR031325">
    <property type="entry name" value="RHS_repeat"/>
</dbReference>
<keyword evidence="3" id="KW-1185">Reference proteome</keyword>
<dbReference type="Proteomes" id="UP000266313">
    <property type="component" value="Chromosome"/>
</dbReference>
<evidence type="ECO:0000313" key="2">
    <source>
        <dbReference type="EMBL" id="BBA33027.1"/>
    </source>
</evidence>
<dbReference type="RefSeq" id="WP_197716690.1">
    <property type="nucleotide sequence ID" value="NZ_AP017928.1"/>
</dbReference>
<organism evidence="2 3">
    <name type="scientific">Methylocaldum marinum</name>
    <dbReference type="NCBI Taxonomy" id="1432792"/>
    <lineage>
        <taxon>Bacteria</taxon>
        <taxon>Pseudomonadati</taxon>
        <taxon>Pseudomonadota</taxon>
        <taxon>Gammaproteobacteria</taxon>
        <taxon>Methylococcales</taxon>
        <taxon>Methylococcaceae</taxon>
        <taxon>Methylocaldum</taxon>
    </lineage>
</organism>
<dbReference type="Pfam" id="PF05593">
    <property type="entry name" value="RHS_repeat"/>
    <property type="match status" value="1"/>
</dbReference>
<dbReference type="NCBIfam" id="TIGR03696">
    <property type="entry name" value="Rhs_assc_core"/>
    <property type="match status" value="1"/>
</dbReference>
<name>A0A250KN63_9GAMM</name>
<dbReference type="EMBL" id="AP017928">
    <property type="protein sequence ID" value="BBA33027.1"/>
    <property type="molecule type" value="Genomic_DNA"/>
</dbReference>
<proteinExistence type="predicted"/>
<dbReference type="InterPro" id="IPR006530">
    <property type="entry name" value="YD"/>
</dbReference>
<protein>
    <recommendedName>
        <fullName evidence="1">RHS protein conserved region domain-containing protein</fullName>
    </recommendedName>
</protein>
<sequence length="339" mass="37789">MHLRWDANQRLIESRLDGVSTRYRYDPLGRRIEKRTGDQITAFAWDGDALVGDWIEDPTDPVVPAKGMAREWVYYPETFEPLALLGGRSGPDTLLHYHNDPNGCPIRLTDSKGEVLWAASYTAWGQIARLHVGYVDNPIRLQGQYEDEETQLAQNLSRYFDAAIGCFLSQDPLGLIVGPNPYEFAPNALVWVDPLGLACGRAVRQNSRGQWIDARGRFAKKPNVSLLPRLKGKSARQIEKILRKRGHTRTNPLNPRNQRWVHPDGSEVQIHAYGNVKTGPYKAGNNAHVHKSLGKHGDPGTIELADDGKTPVNAHSKEAHIGIKNPDDFPTVAGRPHGT</sequence>
<dbReference type="InterPro" id="IPR050708">
    <property type="entry name" value="T6SS_VgrG/RHS"/>
</dbReference>
<dbReference type="InterPro" id="IPR022385">
    <property type="entry name" value="Rhs_assc_core"/>
</dbReference>
<gene>
    <name evidence="2" type="ORF">sS8_1065</name>
</gene>
<evidence type="ECO:0000259" key="1">
    <source>
        <dbReference type="Pfam" id="PF03527"/>
    </source>
</evidence>
<dbReference type="Gene3D" id="2.180.10.10">
    <property type="entry name" value="RHS repeat-associated core"/>
    <property type="match status" value="1"/>
</dbReference>
<dbReference type="NCBIfam" id="TIGR01643">
    <property type="entry name" value="YD_repeat_2x"/>
    <property type="match status" value="1"/>
</dbReference>
<dbReference type="AlphaFoldDB" id="A0A250KN63"/>
<dbReference type="PANTHER" id="PTHR32305:SF15">
    <property type="entry name" value="PROTEIN RHSA-RELATED"/>
    <property type="match status" value="1"/>
</dbReference>
<reference evidence="2 3" key="1">
    <citation type="submission" date="2016-12" db="EMBL/GenBank/DDBJ databases">
        <title>Genome sequencing of Methylocaldum marinum.</title>
        <authorList>
            <person name="Takeuchi M."/>
            <person name="Kamagata Y."/>
            <person name="Hiraoka S."/>
            <person name="Oshima K."/>
            <person name="Hattori M."/>
            <person name="Iwasaki W."/>
        </authorList>
    </citation>
    <scope>NUCLEOTIDE SEQUENCE [LARGE SCALE GENOMIC DNA]</scope>
    <source>
        <strain evidence="2 3">S8</strain>
    </source>
</reference>